<organism evidence="1 2">
    <name type="scientific">Rhodocollybia butyracea</name>
    <dbReference type="NCBI Taxonomy" id="206335"/>
    <lineage>
        <taxon>Eukaryota</taxon>
        <taxon>Fungi</taxon>
        <taxon>Dikarya</taxon>
        <taxon>Basidiomycota</taxon>
        <taxon>Agaricomycotina</taxon>
        <taxon>Agaricomycetes</taxon>
        <taxon>Agaricomycetidae</taxon>
        <taxon>Agaricales</taxon>
        <taxon>Marasmiineae</taxon>
        <taxon>Omphalotaceae</taxon>
        <taxon>Rhodocollybia</taxon>
    </lineage>
</organism>
<dbReference type="Proteomes" id="UP000772434">
    <property type="component" value="Unassembled WGS sequence"/>
</dbReference>
<dbReference type="Gene3D" id="3.80.10.10">
    <property type="entry name" value="Ribonuclease Inhibitor"/>
    <property type="match status" value="1"/>
</dbReference>
<keyword evidence="2" id="KW-1185">Reference proteome</keyword>
<dbReference type="InterPro" id="IPR032675">
    <property type="entry name" value="LRR_dom_sf"/>
</dbReference>
<name>A0A9P5UDT9_9AGAR</name>
<dbReference type="SUPFAM" id="SSF52047">
    <property type="entry name" value="RNI-like"/>
    <property type="match status" value="1"/>
</dbReference>
<dbReference type="AlphaFoldDB" id="A0A9P5UDT9"/>
<evidence type="ECO:0008006" key="3">
    <source>
        <dbReference type="Google" id="ProtNLM"/>
    </source>
</evidence>
<protein>
    <recommendedName>
        <fullName evidence="3">F-box domain-containing protein</fullName>
    </recommendedName>
</protein>
<evidence type="ECO:0000313" key="2">
    <source>
        <dbReference type="Proteomes" id="UP000772434"/>
    </source>
</evidence>
<proteinExistence type="predicted"/>
<reference evidence="1" key="1">
    <citation type="submission" date="2020-11" db="EMBL/GenBank/DDBJ databases">
        <authorList>
            <consortium name="DOE Joint Genome Institute"/>
            <person name="Ahrendt S."/>
            <person name="Riley R."/>
            <person name="Andreopoulos W."/>
            <person name="Labutti K."/>
            <person name="Pangilinan J."/>
            <person name="Ruiz-Duenas F.J."/>
            <person name="Barrasa J.M."/>
            <person name="Sanchez-Garcia M."/>
            <person name="Camarero S."/>
            <person name="Miyauchi S."/>
            <person name="Serrano A."/>
            <person name="Linde D."/>
            <person name="Babiker R."/>
            <person name="Drula E."/>
            <person name="Ayuso-Fernandez I."/>
            <person name="Pacheco R."/>
            <person name="Padilla G."/>
            <person name="Ferreira P."/>
            <person name="Barriuso J."/>
            <person name="Kellner H."/>
            <person name="Castanera R."/>
            <person name="Alfaro M."/>
            <person name="Ramirez L."/>
            <person name="Pisabarro A.G."/>
            <person name="Kuo A."/>
            <person name="Tritt A."/>
            <person name="Lipzen A."/>
            <person name="He G."/>
            <person name="Yan M."/>
            <person name="Ng V."/>
            <person name="Cullen D."/>
            <person name="Martin F."/>
            <person name="Rosso M.-N."/>
            <person name="Henrissat B."/>
            <person name="Hibbett D."/>
            <person name="Martinez A.T."/>
            <person name="Grigoriev I.V."/>
        </authorList>
    </citation>
    <scope>NUCLEOTIDE SEQUENCE</scope>
    <source>
        <strain evidence="1">AH 40177</strain>
    </source>
</reference>
<evidence type="ECO:0000313" key="1">
    <source>
        <dbReference type="EMBL" id="KAF9075544.1"/>
    </source>
</evidence>
<accession>A0A9P5UDT9</accession>
<dbReference type="EMBL" id="JADNRY010000009">
    <property type="protein sequence ID" value="KAF9075544.1"/>
    <property type="molecule type" value="Genomic_DNA"/>
</dbReference>
<dbReference type="OrthoDB" id="2915292at2759"/>
<gene>
    <name evidence="1" type="ORF">BDP27DRAFT_1415328</name>
</gene>
<sequence>MPVPHIPIELWLLVAQFIPPHMLKNLMSVNRAFFCAEMAQRYKEVGFFRAGARFHWFAIACASYEYGIRPYFIQELLPSDADGSSGTASLPDPLSSLECTFSSLSNLTEYHLAWFELPFVDDVPIDILRAPMLGSIRVQKLFLEASLPKLGLLLSFEERLPQLQELNISIRRDFGKLSNEEVAQDEIQFTSLISFLNRHQSTLQSFSFSSTYALDCAPLFQSLDRFPSLHEFTLSVPTPSPHLGDPSSLAKWMHTNCPSLHSLTLKTHFADDGLAWETSFQDWIRSFVLSHPNVIPSLRSLKLSSGINTYSVYLLVRHFSHIITSLDLSGRHMTFDQVATVMKELSFYDGSRVTSKLTVLRMGPVTLSPELIDLLAELLPELKELDLRINNAVPHSHSPAAYTWTGYKSRNTRSQDTAQVEAFFEVMEKRRYPRWGLRRVAVWKFNSKLQYQPRFVELFKECIPNLAI</sequence>
<comment type="caution">
    <text evidence="1">The sequence shown here is derived from an EMBL/GenBank/DDBJ whole genome shotgun (WGS) entry which is preliminary data.</text>
</comment>